<accession>A0AAJ7S9T7</accession>
<feature type="compositionally biased region" description="Polar residues" evidence="1">
    <location>
        <begin position="87"/>
        <end position="96"/>
    </location>
</feature>
<feature type="region of interest" description="Disordered" evidence="1">
    <location>
        <begin position="43"/>
        <end position="62"/>
    </location>
</feature>
<organism evidence="3 4">
    <name type="scientific">Ceratina calcarata</name>
    <dbReference type="NCBI Taxonomy" id="156304"/>
    <lineage>
        <taxon>Eukaryota</taxon>
        <taxon>Metazoa</taxon>
        <taxon>Ecdysozoa</taxon>
        <taxon>Arthropoda</taxon>
        <taxon>Hexapoda</taxon>
        <taxon>Insecta</taxon>
        <taxon>Pterygota</taxon>
        <taxon>Neoptera</taxon>
        <taxon>Endopterygota</taxon>
        <taxon>Hymenoptera</taxon>
        <taxon>Apocrita</taxon>
        <taxon>Aculeata</taxon>
        <taxon>Apoidea</taxon>
        <taxon>Anthophila</taxon>
        <taxon>Apidae</taxon>
        <taxon>Ceratina</taxon>
        <taxon>Zadontomerus</taxon>
    </lineage>
</organism>
<dbReference type="KEGG" id="ccal:108629603"/>
<keyword evidence="3" id="KW-1185">Reference proteome</keyword>
<evidence type="ECO:0000256" key="2">
    <source>
        <dbReference type="SAM" id="Phobius"/>
    </source>
</evidence>
<feature type="transmembrane region" description="Helical" evidence="2">
    <location>
        <begin position="178"/>
        <end position="195"/>
    </location>
</feature>
<keyword evidence="2" id="KW-1133">Transmembrane helix</keyword>
<dbReference type="RefSeq" id="XP_026673234.1">
    <property type="nucleotide sequence ID" value="XM_026817433.1"/>
</dbReference>
<dbReference type="AlphaFoldDB" id="A0AAJ7S9T7"/>
<protein>
    <submittedName>
        <fullName evidence="4">Uncharacterized protein LOC108629603</fullName>
    </submittedName>
</protein>
<feature type="compositionally biased region" description="Low complexity" evidence="1">
    <location>
        <begin position="126"/>
        <end position="140"/>
    </location>
</feature>
<evidence type="ECO:0000256" key="1">
    <source>
        <dbReference type="SAM" id="MobiDB-lite"/>
    </source>
</evidence>
<feature type="compositionally biased region" description="Basic residues" evidence="1">
    <location>
        <begin position="114"/>
        <end position="123"/>
    </location>
</feature>
<gene>
    <name evidence="4" type="primary">LOC108629603</name>
</gene>
<dbReference type="GeneID" id="108629603"/>
<evidence type="ECO:0000313" key="3">
    <source>
        <dbReference type="Proteomes" id="UP000694925"/>
    </source>
</evidence>
<keyword evidence="2" id="KW-0812">Transmembrane</keyword>
<proteinExistence type="predicted"/>
<name>A0AAJ7S9T7_9HYME</name>
<sequence length="199" mass="23245">MNPIHVDKKWFVSTNFKTIRKFTQKHCILFRIVWNGVETSTLEADEEDEDSRSTSADESPAIISSIDDPRVLNILRSLKLNCPCKSCTEQDPLSSSRQEDDSDLKSSSPEENRKKKWSLKHRKYVDSSSENVDVSSDCNSENMKRRKSRRKSILTHRIKTNSMINASPKISNRRRSNFSFFNTLFDIVFWPYLFLKTNR</sequence>
<keyword evidence="2" id="KW-0472">Membrane</keyword>
<reference evidence="4" key="1">
    <citation type="submission" date="2025-08" db="UniProtKB">
        <authorList>
            <consortium name="RefSeq"/>
        </authorList>
    </citation>
    <scope>IDENTIFICATION</scope>
    <source>
        <tissue evidence="4">Whole body</tissue>
    </source>
</reference>
<evidence type="ECO:0000313" key="4">
    <source>
        <dbReference type="RefSeq" id="XP_026673234.1"/>
    </source>
</evidence>
<feature type="region of interest" description="Disordered" evidence="1">
    <location>
        <begin position="87"/>
        <end position="151"/>
    </location>
</feature>
<dbReference type="Proteomes" id="UP000694925">
    <property type="component" value="Unplaced"/>
</dbReference>